<dbReference type="AlphaFoldDB" id="A0A239J7L1"/>
<sequence length="188" mass="20669">MAAQLRSVDGDLPDRILELADLPRSYRAFENAFVRNGWHHVGDDGRPVIGWLDAWPIGGHWLELGEYPGCGDDADAVCDHPECRADCSIVLPFAYVTDGETPEGQHGDAKPDEYDAAYGQMAGRLRARLGEPEPPGPEVYVSEFASRSAVWSRGGAWVALLDGDDPFSYGSWRRADVEVRPRAVGRET</sequence>
<accession>A0A239J7L1</accession>
<dbReference type="EMBL" id="FZOF01000012">
    <property type="protein sequence ID" value="SNT01795.1"/>
    <property type="molecule type" value="Genomic_DNA"/>
</dbReference>
<dbReference type="RefSeq" id="WP_089225891.1">
    <property type="nucleotide sequence ID" value="NZ_FZOF01000012.1"/>
</dbReference>
<dbReference type="OrthoDB" id="4098138at2"/>
<reference evidence="1 2" key="1">
    <citation type="submission" date="2017-06" db="EMBL/GenBank/DDBJ databases">
        <authorList>
            <person name="Kim H.J."/>
            <person name="Triplett B.A."/>
        </authorList>
    </citation>
    <scope>NUCLEOTIDE SEQUENCE [LARGE SCALE GENOMIC DNA]</scope>
    <source>
        <strain evidence="1 2">CGMCC 4.1858</strain>
    </source>
</reference>
<organism evidence="1 2">
    <name type="scientific">Actinacidiphila glaucinigra</name>
    <dbReference type="NCBI Taxonomy" id="235986"/>
    <lineage>
        <taxon>Bacteria</taxon>
        <taxon>Bacillati</taxon>
        <taxon>Actinomycetota</taxon>
        <taxon>Actinomycetes</taxon>
        <taxon>Kitasatosporales</taxon>
        <taxon>Streptomycetaceae</taxon>
        <taxon>Actinacidiphila</taxon>
    </lineage>
</organism>
<protein>
    <submittedName>
        <fullName evidence="1">Uncharacterized protein</fullName>
    </submittedName>
</protein>
<keyword evidence="2" id="KW-1185">Reference proteome</keyword>
<evidence type="ECO:0000313" key="2">
    <source>
        <dbReference type="Proteomes" id="UP000198280"/>
    </source>
</evidence>
<gene>
    <name evidence="1" type="ORF">SAMN05216252_112124</name>
</gene>
<dbReference type="Proteomes" id="UP000198280">
    <property type="component" value="Unassembled WGS sequence"/>
</dbReference>
<proteinExistence type="predicted"/>
<evidence type="ECO:0000313" key="1">
    <source>
        <dbReference type="EMBL" id="SNT01795.1"/>
    </source>
</evidence>
<name>A0A239J7L1_9ACTN</name>